<evidence type="ECO:0000313" key="1">
    <source>
        <dbReference type="EMBL" id="MBM5570138.1"/>
    </source>
</evidence>
<comment type="caution">
    <text evidence="1">The sequence shown here is derived from an EMBL/GenBank/DDBJ whole genome shotgun (WGS) entry which is preliminary data.</text>
</comment>
<dbReference type="InterPro" id="IPR011990">
    <property type="entry name" value="TPR-like_helical_dom_sf"/>
</dbReference>
<protein>
    <recommendedName>
        <fullName evidence="3">Tetratricopeptide repeat protein</fullName>
    </recommendedName>
</protein>
<reference evidence="1 2" key="1">
    <citation type="submission" date="2019-11" db="EMBL/GenBank/DDBJ databases">
        <title>Novel Deefgea species.</title>
        <authorList>
            <person name="Han J.-H."/>
        </authorList>
    </citation>
    <scope>NUCLEOTIDE SEQUENCE [LARGE SCALE GENOMIC DNA]</scope>
    <source>
        <strain evidence="1 2">LMG 24817</strain>
    </source>
</reference>
<organism evidence="1 2">
    <name type="scientific">Deefgea chitinilytica</name>
    <dbReference type="NCBI Taxonomy" id="570276"/>
    <lineage>
        <taxon>Bacteria</taxon>
        <taxon>Pseudomonadati</taxon>
        <taxon>Pseudomonadota</taxon>
        <taxon>Betaproteobacteria</taxon>
        <taxon>Neisseriales</taxon>
        <taxon>Chitinibacteraceae</taxon>
        <taxon>Deefgea</taxon>
    </lineage>
</organism>
<dbReference type="InterPro" id="IPR052480">
    <property type="entry name" value="RAPsyn"/>
</dbReference>
<name>A0ABS2C7K2_9NEIS</name>
<dbReference type="EMBL" id="WOFE01000001">
    <property type="protein sequence ID" value="MBM5570138.1"/>
    <property type="molecule type" value="Genomic_DNA"/>
</dbReference>
<dbReference type="Proteomes" id="UP001195660">
    <property type="component" value="Unassembled WGS sequence"/>
</dbReference>
<dbReference type="RefSeq" id="WP_203569457.1">
    <property type="nucleotide sequence ID" value="NZ_WOFE01000001.1"/>
</dbReference>
<evidence type="ECO:0000313" key="2">
    <source>
        <dbReference type="Proteomes" id="UP001195660"/>
    </source>
</evidence>
<dbReference type="Gene3D" id="1.25.40.10">
    <property type="entry name" value="Tetratricopeptide repeat domain"/>
    <property type="match status" value="2"/>
</dbReference>
<dbReference type="SUPFAM" id="SSF48452">
    <property type="entry name" value="TPR-like"/>
    <property type="match status" value="2"/>
</dbReference>
<accession>A0ABS2C7K2</accession>
<dbReference type="PANTHER" id="PTHR46574:SF1">
    <property type="entry name" value="43 KDA RECEPTOR-ASSOCIATED PROTEIN OF THE SYNAPSE"/>
    <property type="match status" value="1"/>
</dbReference>
<dbReference type="PANTHER" id="PTHR46574">
    <property type="entry name" value="43 KDA RECEPTOR-ASSOCIATED PROTEIN OF THE SYNAPSE"/>
    <property type="match status" value="1"/>
</dbReference>
<keyword evidence="2" id="KW-1185">Reference proteome</keyword>
<evidence type="ECO:0008006" key="3">
    <source>
        <dbReference type="Google" id="ProtNLM"/>
    </source>
</evidence>
<dbReference type="SMART" id="SM00028">
    <property type="entry name" value="TPR"/>
    <property type="match status" value="4"/>
</dbReference>
<proteinExistence type="predicted"/>
<sequence length="340" mass="38779">MNDPEARIRELLALSKSLTYIDPTTSIAHAIAASELAKSGCEPRLHIAVLHQYMCMLFGLGQIHEGCHVLFSALVIAETHNFELERGDLLHHLGVAHYTLGEYITAIDYWSDCLNLGNAQFSAATRIHAHIGVGQIYYACGQFSDALRHHQAAERWLTDETDAELRARLLINIAADLYELADYEAAQSILHQAEQITLELNHREYLGEIYSYKTLIAMLTNQFAAAHQFIEQGQRLVRVWAWGEISWYIVKGRILFSEGKFTDSLSEFTRALEMATQMGCGHKVFIIHQFLAQVFNTLGQTKASEYHHKLYQEHFHRLLDPNLFQRLAQLESEIQRLSKV</sequence>
<dbReference type="InterPro" id="IPR019734">
    <property type="entry name" value="TPR_rpt"/>
</dbReference>
<gene>
    <name evidence="1" type="ORF">GM173_00925</name>
</gene>